<evidence type="ECO:0000313" key="4">
    <source>
        <dbReference type="Proteomes" id="UP001583172"/>
    </source>
</evidence>
<dbReference type="EMBL" id="JAZGSY010000161">
    <property type="protein sequence ID" value="KAL1839370.1"/>
    <property type="molecule type" value="Genomic_DNA"/>
</dbReference>
<keyword evidence="4" id="KW-1185">Reference proteome</keyword>
<keyword evidence="2" id="KW-1133">Transmembrane helix</keyword>
<dbReference type="Proteomes" id="UP001583172">
    <property type="component" value="Unassembled WGS sequence"/>
</dbReference>
<dbReference type="PROSITE" id="PS51257">
    <property type="entry name" value="PROKAR_LIPOPROTEIN"/>
    <property type="match status" value="1"/>
</dbReference>
<reference evidence="3 4" key="1">
    <citation type="journal article" date="2024" name="Commun. Biol.">
        <title>Comparative genomic analysis of thermophilic fungi reveals convergent evolutionary adaptations and gene losses.</title>
        <authorList>
            <person name="Steindorff A.S."/>
            <person name="Aguilar-Pontes M.V."/>
            <person name="Robinson A.J."/>
            <person name="Andreopoulos B."/>
            <person name="LaButti K."/>
            <person name="Kuo A."/>
            <person name="Mondo S."/>
            <person name="Riley R."/>
            <person name="Otillar R."/>
            <person name="Haridas S."/>
            <person name="Lipzen A."/>
            <person name="Grimwood J."/>
            <person name="Schmutz J."/>
            <person name="Clum A."/>
            <person name="Reid I.D."/>
            <person name="Moisan M.C."/>
            <person name="Butler G."/>
            <person name="Nguyen T.T.M."/>
            <person name="Dewar K."/>
            <person name="Conant G."/>
            <person name="Drula E."/>
            <person name="Henrissat B."/>
            <person name="Hansel C."/>
            <person name="Singer S."/>
            <person name="Hutchinson M.I."/>
            <person name="de Vries R.P."/>
            <person name="Natvig D.O."/>
            <person name="Powell A.J."/>
            <person name="Tsang A."/>
            <person name="Grigoriev I.V."/>
        </authorList>
    </citation>
    <scope>NUCLEOTIDE SEQUENCE [LARGE SCALE GENOMIC DNA]</scope>
    <source>
        <strain evidence="3 4">CBS 620.91</strain>
    </source>
</reference>
<feature type="transmembrane region" description="Helical" evidence="2">
    <location>
        <begin position="12"/>
        <end position="32"/>
    </location>
</feature>
<keyword evidence="2" id="KW-0472">Membrane</keyword>
<accession>A0ABR3VBZ3</accession>
<feature type="transmembrane region" description="Helical" evidence="2">
    <location>
        <begin position="165"/>
        <end position="188"/>
    </location>
</feature>
<gene>
    <name evidence="3" type="ORF">VTJ49DRAFT_1605</name>
</gene>
<feature type="region of interest" description="Disordered" evidence="1">
    <location>
        <begin position="263"/>
        <end position="290"/>
    </location>
</feature>
<name>A0ABR3VBZ3_HUMIN</name>
<evidence type="ECO:0000256" key="2">
    <source>
        <dbReference type="SAM" id="Phobius"/>
    </source>
</evidence>
<evidence type="ECO:0000256" key="1">
    <source>
        <dbReference type="SAM" id="MobiDB-lite"/>
    </source>
</evidence>
<sequence>MRASVKVVHGVLWLLFLGSNIAFLLGCFSPALSVNEIYEVDVKNLAENLEAEANQRIKENITLIVGPELPTYWRVGVGGVCDVYEETGEVSCRHTFAPSQGVLSILEACLRDSLSRQDELANQTTDDNAGSLDERVNAILTAWSRAIASLEPQRLTSHEGNATRLVRASAAFIILVIVVDTWGAWCIIVREKNKAAAVQASFGSILCLIAGACTAPVIDKSMLLVAGKHESHVGAAVTTLFVGMICRFVYYGFLILFRGPRRPREKPEPSPYPPVWPTTAANLTNRAEPS</sequence>
<organism evidence="3 4">
    <name type="scientific">Humicola insolens</name>
    <name type="common">Soft-rot fungus</name>
    <dbReference type="NCBI Taxonomy" id="85995"/>
    <lineage>
        <taxon>Eukaryota</taxon>
        <taxon>Fungi</taxon>
        <taxon>Dikarya</taxon>
        <taxon>Ascomycota</taxon>
        <taxon>Pezizomycotina</taxon>
        <taxon>Sordariomycetes</taxon>
        <taxon>Sordariomycetidae</taxon>
        <taxon>Sordariales</taxon>
        <taxon>Chaetomiaceae</taxon>
        <taxon>Mycothermus</taxon>
    </lineage>
</organism>
<feature type="compositionally biased region" description="Polar residues" evidence="1">
    <location>
        <begin position="279"/>
        <end position="290"/>
    </location>
</feature>
<comment type="caution">
    <text evidence="3">The sequence shown here is derived from an EMBL/GenBank/DDBJ whole genome shotgun (WGS) entry which is preliminary data.</text>
</comment>
<feature type="transmembrane region" description="Helical" evidence="2">
    <location>
        <begin position="200"/>
        <end position="218"/>
    </location>
</feature>
<evidence type="ECO:0008006" key="5">
    <source>
        <dbReference type="Google" id="ProtNLM"/>
    </source>
</evidence>
<keyword evidence="2" id="KW-0812">Transmembrane</keyword>
<feature type="transmembrane region" description="Helical" evidence="2">
    <location>
        <begin position="233"/>
        <end position="257"/>
    </location>
</feature>
<proteinExistence type="predicted"/>
<protein>
    <recommendedName>
        <fullName evidence="5">Transmembrane protein</fullName>
    </recommendedName>
</protein>
<evidence type="ECO:0000313" key="3">
    <source>
        <dbReference type="EMBL" id="KAL1839370.1"/>
    </source>
</evidence>